<dbReference type="Gene3D" id="1.10.340.30">
    <property type="entry name" value="Hypothetical protein, domain 2"/>
    <property type="match status" value="1"/>
</dbReference>
<dbReference type="InterPro" id="IPR011257">
    <property type="entry name" value="DNA_glycosylase"/>
</dbReference>
<dbReference type="AlphaFoldDB" id="A0A9D9HA98"/>
<dbReference type="Proteomes" id="UP000823614">
    <property type="component" value="Unassembled WGS sequence"/>
</dbReference>
<feature type="binding site" evidence="1">
    <location>
        <position position="5"/>
    </location>
    <ligand>
        <name>Zn(2+)</name>
        <dbReference type="ChEBI" id="CHEBI:29105"/>
    </ligand>
</feature>
<dbReference type="Pfam" id="PF03352">
    <property type="entry name" value="Adenine_glyco"/>
    <property type="match status" value="1"/>
</dbReference>
<feature type="binding site" evidence="1">
    <location>
        <position position="19"/>
    </location>
    <ligand>
        <name>Zn(2+)</name>
        <dbReference type="ChEBI" id="CHEBI:29105"/>
    </ligand>
</feature>
<proteinExistence type="predicted"/>
<dbReference type="PANTHER" id="PTHR30037">
    <property type="entry name" value="DNA-3-METHYLADENINE GLYCOSYLASE 1"/>
    <property type="match status" value="1"/>
</dbReference>
<dbReference type="InterPro" id="IPR052891">
    <property type="entry name" value="DNA-3mA_glycosylase"/>
</dbReference>
<dbReference type="InterPro" id="IPR005019">
    <property type="entry name" value="Adenine_glyco"/>
</dbReference>
<evidence type="ECO:0000313" key="3">
    <source>
        <dbReference type="Proteomes" id="UP000823614"/>
    </source>
</evidence>
<feature type="binding site" evidence="1">
    <location>
        <position position="172"/>
    </location>
    <ligand>
        <name>Zn(2+)</name>
        <dbReference type="ChEBI" id="CHEBI:29105"/>
    </ligand>
</feature>
<accession>A0A9D9HA98</accession>
<organism evidence="2 3">
    <name type="scientific">Candidatus Gallilactobacillus intestinavium</name>
    <dbReference type="NCBI Taxonomy" id="2840838"/>
    <lineage>
        <taxon>Bacteria</taxon>
        <taxon>Bacillati</taxon>
        <taxon>Bacillota</taxon>
        <taxon>Bacilli</taxon>
        <taxon>Lactobacillales</taxon>
        <taxon>Lactobacillaceae</taxon>
        <taxon>Lactobacillaceae incertae sedis</taxon>
        <taxon>Candidatus Gallilactobacillus</taxon>
    </lineage>
</organism>
<reference evidence="2" key="2">
    <citation type="journal article" date="2021" name="PeerJ">
        <title>Extensive microbial diversity within the chicken gut microbiome revealed by metagenomics and culture.</title>
        <authorList>
            <person name="Gilroy R."/>
            <person name="Ravi A."/>
            <person name="Getino M."/>
            <person name="Pursley I."/>
            <person name="Horton D.L."/>
            <person name="Alikhan N.F."/>
            <person name="Baker D."/>
            <person name="Gharbi K."/>
            <person name="Hall N."/>
            <person name="Watson M."/>
            <person name="Adriaenssens E.M."/>
            <person name="Foster-Nyarko E."/>
            <person name="Jarju S."/>
            <person name="Secka A."/>
            <person name="Antonio M."/>
            <person name="Oren A."/>
            <person name="Chaudhuri R.R."/>
            <person name="La Ragione R."/>
            <person name="Hildebrand F."/>
            <person name="Pallen M.J."/>
        </authorList>
    </citation>
    <scope>NUCLEOTIDE SEQUENCE</scope>
    <source>
        <strain evidence="2">C6-149</strain>
    </source>
</reference>
<keyword evidence="1" id="KW-0479">Metal-binding</keyword>
<gene>
    <name evidence="2" type="ORF">IAA89_06860</name>
</gene>
<evidence type="ECO:0000313" key="2">
    <source>
        <dbReference type="EMBL" id="MBO8442127.1"/>
    </source>
</evidence>
<evidence type="ECO:0000256" key="1">
    <source>
        <dbReference type="PIRSR" id="PIRSR605019-1"/>
    </source>
</evidence>
<comment type="caution">
    <text evidence="2">The sequence shown here is derived from an EMBL/GenBank/DDBJ whole genome shotgun (WGS) entry which is preliminary data.</text>
</comment>
<sequence length="179" mass="21279">MKQRCHWAENNNILIQQYHDHEWGIPCHDDQKLFEFLSLEIMQSGLSWQTILKKRDNFKLAFSNWNINKIAKYDESTINNLLKNQDIIRNRRKIQAIIHKAQIVLQIQLHQSFNDYIWQYSKFKTIKQSFDIQIDHSLSIKVTTMMKKTGFKFIGPTIIESFLEAIGVINAHEPQCFLN</sequence>
<dbReference type="GO" id="GO:0006284">
    <property type="term" value="P:base-excision repair"/>
    <property type="evidence" value="ECO:0007669"/>
    <property type="project" value="InterPro"/>
</dbReference>
<dbReference type="PANTHER" id="PTHR30037:SF4">
    <property type="entry name" value="DNA-3-METHYLADENINE GLYCOSYLASE I"/>
    <property type="match status" value="1"/>
</dbReference>
<name>A0A9D9HA98_9LACO</name>
<dbReference type="GO" id="GO:0008725">
    <property type="term" value="F:DNA-3-methyladenine glycosylase activity"/>
    <property type="evidence" value="ECO:0007669"/>
    <property type="project" value="InterPro"/>
</dbReference>
<reference evidence="2" key="1">
    <citation type="submission" date="2020-10" db="EMBL/GenBank/DDBJ databases">
        <authorList>
            <person name="Gilroy R."/>
        </authorList>
    </citation>
    <scope>NUCLEOTIDE SEQUENCE</scope>
    <source>
        <strain evidence="2">C6-149</strain>
    </source>
</reference>
<keyword evidence="1" id="KW-0862">Zinc</keyword>
<dbReference type="SUPFAM" id="SSF48150">
    <property type="entry name" value="DNA-glycosylase"/>
    <property type="match status" value="1"/>
</dbReference>
<dbReference type="GO" id="GO:0046872">
    <property type="term" value="F:metal ion binding"/>
    <property type="evidence" value="ECO:0007669"/>
    <property type="project" value="UniProtKB-KW"/>
</dbReference>
<feature type="binding site" evidence="1">
    <location>
        <position position="176"/>
    </location>
    <ligand>
        <name>Zn(2+)</name>
        <dbReference type="ChEBI" id="CHEBI:29105"/>
    </ligand>
</feature>
<protein>
    <submittedName>
        <fullName evidence="2">DNA-3-methyladenine glycosylase I</fullName>
    </submittedName>
</protein>
<dbReference type="EMBL" id="JADIMP010000109">
    <property type="protein sequence ID" value="MBO8442127.1"/>
    <property type="molecule type" value="Genomic_DNA"/>
</dbReference>